<dbReference type="Proteomes" id="UP000480178">
    <property type="component" value="Chromosome"/>
</dbReference>
<sequence>MNSLYFAHNWRSGRLILLLSILYIFTCTPEAFSQQKFQNGYIINLEGDTITGLIHLKRHTLKSGIVYYKDQALRKEIAYTPSEIKGFFVNDEMYRSAVVGMEMHSSSANNLPHAQVGRPTVDTVFIQVLITGKKSLLRMIDVKGKAHYLINDGSIFKGHQVILNKVSFKNQLKAYLQDCPSIDGIISTSRYQYNSLKKVFDTYYSCNQIKQNI</sequence>
<protein>
    <submittedName>
        <fullName evidence="1">Uncharacterized protein</fullName>
    </submittedName>
</protein>
<evidence type="ECO:0000313" key="2">
    <source>
        <dbReference type="Proteomes" id="UP000480178"/>
    </source>
</evidence>
<keyword evidence="2" id="KW-1185">Reference proteome</keyword>
<gene>
    <name evidence="1" type="ORF">GXP67_25035</name>
</gene>
<evidence type="ECO:0000313" key="1">
    <source>
        <dbReference type="EMBL" id="QHT69678.1"/>
    </source>
</evidence>
<dbReference type="AlphaFoldDB" id="A0A6C0GNQ7"/>
<accession>A0A6C0GNQ7</accession>
<reference evidence="1 2" key="1">
    <citation type="submission" date="2020-01" db="EMBL/GenBank/DDBJ databases">
        <authorList>
            <person name="Kim M.K."/>
        </authorList>
    </citation>
    <scope>NUCLEOTIDE SEQUENCE [LARGE SCALE GENOMIC DNA]</scope>
    <source>
        <strain evidence="1 2">172606-1</strain>
    </source>
</reference>
<dbReference type="EMBL" id="CP048222">
    <property type="protein sequence ID" value="QHT69678.1"/>
    <property type="molecule type" value="Genomic_DNA"/>
</dbReference>
<proteinExistence type="predicted"/>
<name>A0A6C0GNQ7_9BACT</name>
<dbReference type="KEGG" id="rhoz:GXP67_25035"/>
<dbReference type="RefSeq" id="WP_162445662.1">
    <property type="nucleotide sequence ID" value="NZ_CP048222.1"/>
</dbReference>
<organism evidence="1 2">
    <name type="scientific">Rhodocytophaga rosea</name>
    <dbReference type="NCBI Taxonomy" id="2704465"/>
    <lineage>
        <taxon>Bacteria</taxon>
        <taxon>Pseudomonadati</taxon>
        <taxon>Bacteroidota</taxon>
        <taxon>Cytophagia</taxon>
        <taxon>Cytophagales</taxon>
        <taxon>Rhodocytophagaceae</taxon>
        <taxon>Rhodocytophaga</taxon>
    </lineage>
</organism>